<dbReference type="RefSeq" id="WP_182153401.1">
    <property type="nucleotide sequence ID" value="NZ_JACEZU010000004.1"/>
</dbReference>
<dbReference type="SUPFAM" id="SSF53850">
    <property type="entry name" value="Periplasmic binding protein-like II"/>
    <property type="match status" value="1"/>
</dbReference>
<comment type="caution">
    <text evidence="2">The sequence shown here is derived from an EMBL/GenBank/DDBJ whole genome shotgun (WGS) entry which is preliminary data.</text>
</comment>
<feature type="signal peptide" evidence="1">
    <location>
        <begin position="1"/>
        <end position="24"/>
    </location>
</feature>
<evidence type="ECO:0000313" key="2">
    <source>
        <dbReference type="EMBL" id="MBA5687574.1"/>
    </source>
</evidence>
<dbReference type="AlphaFoldDB" id="A0A7W2IKI7"/>
<dbReference type="Proteomes" id="UP000573499">
    <property type="component" value="Unassembled WGS sequence"/>
</dbReference>
<keyword evidence="3" id="KW-1185">Reference proteome</keyword>
<dbReference type="PANTHER" id="PTHR35936">
    <property type="entry name" value="MEMBRANE-BOUND LYTIC MUREIN TRANSGLYCOSYLASE F"/>
    <property type="match status" value="1"/>
</dbReference>
<evidence type="ECO:0000313" key="3">
    <source>
        <dbReference type="Proteomes" id="UP000573499"/>
    </source>
</evidence>
<dbReference type="EMBL" id="JACEZU010000004">
    <property type="protein sequence ID" value="MBA5687574.1"/>
    <property type="molecule type" value="Genomic_DNA"/>
</dbReference>
<dbReference type="Gene3D" id="3.40.190.10">
    <property type="entry name" value="Periplasmic binding protein-like II"/>
    <property type="match status" value="2"/>
</dbReference>
<protein>
    <submittedName>
        <fullName evidence="2">Transporter substrate-binding domain-containing protein</fullName>
    </submittedName>
</protein>
<proteinExistence type="predicted"/>
<accession>A0A7W2IKI7</accession>
<evidence type="ECO:0000256" key="1">
    <source>
        <dbReference type="SAM" id="SignalP"/>
    </source>
</evidence>
<gene>
    <name evidence="2" type="ORF">H3H39_10995</name>
</gene>
<dbReference type="PANTHER" id="PTHR35936:SF25">
    <property type="entry name" value="ABC TRANSPORTER SUBSTRATE-BINDING PROTEIN"/>
    <property type="match status" value="1"/>
</dbReference>
<reference evidence="2 3" key="1">
    <citation type="submission" date="2020-07" db="EMBL/GenBank/DDBJ databases">
        <title>Novel species isolated from subtropical streams in China.</title>
        <authorList>
            <person name="Lu H."/>
        </authorList>
    </citation>
    <scope>NUCLEOTIDE SEQUENCE [LARGE SCALE GENOMIC DNA]</scope>
    <source>
        <strain evidence="2 3">LX47W</strain>
    </source>
</reference>
<sequence length="273" mass="30029">MRWWMAMVAGAVALAGVGVAPAQAGSPLRIASDDWCPYICVGADGRSITSGFMVDATARALELAGLSVEPQLMPLNRALAFTLGGQIAGLYAPAIDRRLVMSAPLIRSRACFYTRSVSTWRYQGLASLAQRQLGVIADYGYDDGPMDAYLAREQRNHKLVEFNHGEDAGMKNIRKLLYGRYDVVLEHETVMHRLLIQLGEKNFVRQSGCLEHYLPLVVGFSAKLPEARELVRKLDAGVVQMKASGEYARLLLRYEISDPDPAPVAARHAPSMH</sequence>
<name>A0A7W2IKI7_9BURK</name>
<feature type="chain" id="PRO_5031405209" evidence="1">
    <location>
        <begin position="25"/>
        <end position="273"/>
    </location>
</feature>
<keyword evidence="1" id="KW-0732">Signal</keyword>
<organism evidence="2 3">
    <name type="scientific">Rugamonas apoptosis</name>
    <dbReference type="NCBI Taxonomy" id="2758570"/>
    <lineage>
        <taxon>Bacteria</taxon>
        <taxon>Pseudomonadati</taxon>
        <taxon>Pseudomonadota</taxon>
        <taxon>Betaproteobacteria</taxon>
        <taxon>Burkholderiales</taxon>
        <taxon>Oxalobacteraceae</taxon>
        <taxon>Telluria group</taxon>
        <taxon>Rugamonas</taxon>
    </lineage>
</organism>